<evidence type="ECO:0000313" key="1">
    <source>
        <dbReference type="EMBL" id="CAB4200121.1"/>
    </source>
</evidence>
<dbReference type="EMBL" id="LR797300">
    <property type="protein sequence ID" value="CAB4200121.1"/>
    <property type="molecule type" value="Genomic_DNA"/>
</dbReference>
<name>A0A6J5S1E1_9CAUD</name>
<reference evidence="1" key="1">
    <citation type="submission" date="2020-05" db="EMBL/GenBank/DDBJ databases">
        <authorList>
            <person name="Chiriac C."/>
            <person name="Salcher M."/>
            <person name="Ghai R."/>
            <person name="Kavagutti S V."/>
        </authorList>
    </citation>
    <scope>NUCLEOTIDE SEQUENCE</scope>
</reference>
<organism evidence="1">
    <name type="scientific">uncultured Caudovirales phage</name>
    <dbReference type="NCBI Taxonomy" id="2100421"/>
    <lineage>
        <taxon>Viruses</taxon>
        <taxon>Duplodnaviria</taxon>
        <taxon>Heunggongvirae</taxon>
        <taxon>Uroviricota</taxon>
        <taxon>Caudoviricetes</taxon>
        <taxon>Peduoviridae</taxon>
        <taxon>Maltschvirus</taxon>
        <taxon>Maltschvirus maltsch</taxon>
    </lineage>
</organism>
<accession>A0A6J5S1E1</accession>
<proteinExistence type="predicted"/>
<gene>
    <name evidence="1" type="ORF">UFOVP1339_27</name>
</gene>
<sequence length="66" mass="7552">MTRTELALLESAISAIERHETNIGLVVLRDVAKQARAAHEVEDRLNDIRQSHLLRRGDLLADWAHR</sequence>
<protein>
    <submittedName>
        <fullName evidence="1">Uncharacterized protein</fullName>
    </submittedName>
</protein>